<keyword evidence="8" id="KW-0670">Pyruvate</keyword>
<accession>A0A078MM70</accession>
<dbReference type="GO" id="GO:0046872">
    <property type="term" value="F:metal ion binding"/>
    <property type="evidence" value="ECO:0007669"/>
    <property type="project" value="UniProtKB-KW"/>
</dbReference>
<evidence type="ECO:0000256" key="6">
    <source>
        <dbReference type="ARBA" id="ARBA00023014"/>
    </source>
</evidence>
<dbReference type="GO" id="GO:0016829">
    <property type="term" value="F:lyase activity"/>
    <property type="evidence" value="ECO:0007669"/>
    <property type="project" value="UniProtKB-KW"/>
</dbReference>
<evidence type="ECO:0000256" key="5">
    <source>
        <dbReference type="ARBA" id="ARBA00023004"/>
    </source>
</evidence>
<evidence type="ECO:0000256" key="7">
    <source>
        <dbReference type="SAM" id="MobiDB-lite"/>
    </source>
</evidence>
<evidence type="ECO:0000256" key="4">
    <source>
        <dbReference type="ARBA" id="ARBA00022723"/>
    </source>
</evidence>
<dbReference type="EMBL" id="LN483070">
    <property type="protein sequence ID" value="CEA07385.1"/>
    <property type="molecule type" value="Genomic_DNA"/>
</dbReference>
<dbReference type="InterPro" id="IPR058240">
    <property type="entry name" value="rSAM_sf"/>
</dbReference>
<keyword evidence="4" id="KW-0479">Metal-binding</keyword>
<gene>
    <name evidence="8" type="primary">pflA</name>
    <name evidence="8" type="ORF">BN1051_00698</name>
</gene>
<reference evidence="8" key="1">
    <citation type="submission" date="2014-07" db="EMBL/GenBank/DDBJ databases">
        <authorList>
            <person name="Urmite Genomes Urmite Genomes"/>
        </authorList>
    </citation>
    <scope>NUCLEOTIDE SEQUENCE</scope>
    <source>
        <strain evidence="8">11W110_air</strain>
    </source>
</reference>
<keyword evidence="8" id="KW-0456">Lyase</keyword>
<dbReference type="GO" id="GO:0004748">
    <property type="term" value="F:ribonucleoside-diphosphate reductase activity, thioredoxin disulfide as acceptor"/>
    <property type="evidence" value="ECO:0007669"/>
    <property type="project" value="TreeGrafter"/>
</dbReference>
<feature type="region of interest" description="Disordered" evidence="7">
    <location>
        <begin position="1"/>
        <end position="29"/>
    </location>
</feature>
<feature type="compositionally biased region" description="Pro residues" evidence="7">
    <location>
        <begin position="18"/>
        <end position="29"/>
    </location>
</feature>
<keyword evidence="3" id="KW-0949">S-adenosyl-L-methionine</keyword>
<dbReference type="PANTHER" id="PTHR30352">
    <property type="entry name" value="PYRUVATE FORMATE-LYASE-ACTIVATING ENZYME"/>
    <property type="match status" value="1"/>
</dbReference>
<dbReference type="GO" id="GO:0051539">
    <property type="term" value="F:4 iron, 4 sulfur cluster binding"/>
    <property type="evidence" value="ECO:0007669"/>
    <property type="project" value="UniProtKB-KW"/>
</dbReference>
<keyword evidence="2" id="KW-0004">4Fe-4S</keyword>
<dbReference type="PANTHER" id="PTHR30352:SF2">
    <property type="entry name" value="ANAEROBIC RIBONUCLEOSIDE-TRIPHOSPHATE REDUCTASE-ACTIVATING PROTEIN"/>
    <property type="match status" value="1"/>
</dbReference>
<protein>
    <submittedName>
        <fullName evidence="8">Pyruvate formate-lyase 1-activating enzyme</fullName>
    </submittedName>
</protein>
<comment type="cofactor">
    <cofactor evidence="1">
        <name>[4Fe-4S] cluster</name>
        <dbReference type="ChEBI" id="CHEBI:49883"/>
    </cofactor>
</comment>
<keyword evidence="5" id="KW-0408">Iron</keyword>
<name>A0A078MM70_9MICC</name>
<evidence type="ECO:0000256" key="1">
    <source>
        <dbReference type="ARBA" id="ARBA00001966"/>
    </source>
</evidence>
<evidence type="ECO:0000313" key="8">
    <source>
        <dbReference type="EMBL" id="CEA07385.1"/>
    </source>
</evidence>
<dbReference type="PATRIC" id="fig|1461584.3.peg.688"/>
<keyword evidence="6" id="KW-0411">Iron-sulfur</keyword>
<dbReference type="SUPFAM" id="SSF102114">
    <property type="entry name" value="Radical SAM enzymes"/>
    <property type="match status" value="1"/>
</dbReference>
<dbReference type="Pfam" id="PF13353">
    <property type="entry name" value="Fer4_12"/>
    <property type="match status" value="1"/>
</dbReference>
<dbReference type="InterPro" id="IPR007197">
    <property type="entry name" value="rSAM"/>
</dbReference>
<evidence type="ECO:0000256" key="2">
    <source>
        <dbReference type="ARBA" id="ARBA00022485"/>
    </source>
</evidence>
<proteinExistence type="predicted"/>
<dbReference type="InterPro" id="IPR013785">
    <property type="entry name" value="Aldolase_TIM"/>
</dbReference>
<evidence type="ECO:0000256" key="3">
    <source>
        <dbReference type="ARBA" id="ARBA00022691"/>
    </source>
</evidence>
<dbReference type="SFLD" id="SFLDS00029">
    <property type="entry name" value="Radical_SAM"/>
    <property type="match status" value="1"/>
</dbReference>
<organism evidence="8">
    <name type="scientific">Arthrobacter saudimassiliensis</name>
    <dbReference type="NCBI Taxonomy" id="1461584"/>
    <lineage>
        <taxon>Bacteria</taxon>
        <taxon>Bacillati</taxon>
        <taxon>Actinomycetota</taxon>
        <taxon>Actinomycetes</taxon>
        <taxon>Micrococcales</taxon>
        <taxon>Micrococcaceae</taxon>
        <taxon>Arthrobacter</taxon>
    </lineage>
</organism>
<sequence length="193" mass="19762">MTTPLPDPVRRGSGVRPGPAPWNSTPPAPAPAHTVRYARFLPATNAEGPGTRAALWLQGCGIRCPGCFNPHLWTSRGGTQAGAGDLARSFAEQALRAGAEGLTLLGGEPFEQAAGAAVIAAGFRSAGLGVMTFTGYTHADLVRWARERPDIAALLDATDLLADGPYLADRPDLLPASAGPCPADAAVSALSAK</sequence>
<dbReference type="InterPro" id="IPR034457">
    <property type="entry name" value="Organic_radical-activating"/>
</dbReference>
<dbReference type="Gene3D" id="3.20.20.70">
    <property type="entry name" value="Aldolase class I"/>
    <property type="match status" value="1"/>
</dbReference>
<dbReference type="AlphaFoldDB" id="A0A078MM70"/>